<gene>
    <name evidence="1" type="ORF">DGYR_LOCUS2921</name>
</gene>
<name>A0A7I8VE81_9ANNE</name>
<comment type="caution">
    <text evidence="1">The sequence shown here is derived from an EMBL/GenBank/DDBJ whole genome shotgun (WGS) entry which is preliminary data.</text>
</comment>
<protein>
    <submittedName>
        <fullName evidence="1">Uncharacterized protein</fullName>
    </submittedName>
</protein>
<organism evidence="1 2">
    <name type="scientific">Dimorphilus gyrociliatus</name>
    <dbReference type="NCBI Taxonomy" id="2664684"/>
    <lineage>
        <taxon>Eukaryota</taxon>
        <taxon>Metazoa</taxon>
        <taxon>Spiralia</taxon>
        <taxon>Lophotrochozoa</taxon>
        <taxon>Annelida</taxon>
        <taxon>Polychaeta</taxon>
        <taxon>Polychaeta incertae sedis</taxon>
        <taxon>Dinophilidae</taxon>
        <taxon>Dimorphilus</taxon>
    </lineage>
</organism>
<proteinExistence type="predicted"/>
<dbReference type="EMBL" id="CAJFCJ010000005">
    <property type="protein sequence ID" value="CAD5114028.1"/>
    <property type="molecule type" value="Genomic_DNA"/>
</dbReference>
<evidence type="ECO:0000313" key="2">
    <source>
        <dbReference type="Proteomes" id="UP000549394"/>
    </source>
</evidence>
<dbReference type="Proteomes" id="UP000549394">
    <property type="component" value="Unassembled WGS sequence"/>
</dbReference>
<evidence type="ECO:0000313" key="1">
    <source>
        <dbReference type="EMBL" id="CAD5114028.1"/>
    </source>
</evidence>
<dbReference type="AlphaFoldDB" id="A0A7I8VE81"/>
<sequence length="337" mass="39816">MSDRFTFTLETLLCSKIASPLSLEKCLSEDGVYLDTLQARKDFKEHFYEKSIGCYHRIRRLRMENLGKCGKVFLQCSIERHLTNCLFRLFGYCTHRNSRKCYLIETKILKPKEITYNYLMKLLDRENITLNVVGISTFGDEKLGFDTHHFPKIDLIVSLSCCLVEDINNNNFANVLKKLYVCGKRELNIREPQLSRGLVFCIPELGDYLIKIRYSNDPKLAAMIENYLGVINILIYISCVYTQACRHNKLGYFVENIPNIRQLMKTQKGHFEETLQFLSDENWRMYVELCRTYPWLPFRPPYMNRYRARSLLSFNNPEEVELTEHYFFKDIPTDTVD</sequence>
<accession>A0A7I8VE81</accession>
<keyword evidence="2" id="KW-1185">Reference proteome</keyword>
<reference evidence="1 2" key="1">
    <citation type="submission" date="2020-08" db="EMBL/GenBank/DDBJ databases">
        <authorList>
            <person name="Hejnol A."/>
        </authorList>
    </citation>
    <scope>NUCLEOTIDE SEQUENCE [LARGE SCALE GENOMIC DNA]</scope>
</reference>